<keyword evidence="3" id="KW-0175">Coiled coil</keyword>
<evidence type="ECO:0000256" key="3">
    <source>
        <dbReference type="SAM" id="Coils"/>
    </source>
</evidence>
<proteinExistence type="inferred from homology"/>
<dbReference type="Pfam" id="PF25876">
    <property type="entry name" value="HH_MFP_RND"/>
    <property type="match status" value="1"/>
</dbReference>
<gene>
    <name evidence="7" type="ORF">JCM19235_4347</name>
</gene>
<comment type="similarity">
    <text evidence="2">Belongs to the membrane fusion protein (MFP) (TC 8.A.1) family.</text>
</comment>
<feature type="domain" description="Multidrug resistance protein MdtA-like barrel-sandwich hybrid" evidence="6">
    <location>
        <begin position="52"/>
        <end position="182"/>
    </location>
</feature>
<evidence type="ECO:0000259" key="5">
    <source>
        <dbReference type="Pfam" id="PF25876"/>
    </source>
</evidence>
<dbReference type="NCBIfam" id="TIGR01730">
    <property type="entry name" value="RND_mfp"/>
    <property type="match status" value="1"/>
</dbReference>
<protein>
    <submittedName>
        <fullName evidence="7">RND efflux system membrane fusion protein CmeA</fullName>
    </submittedName>
</protein>
<organism evidence="7 8">
    <name type="scientific">Vibrio maritimus</name>
    <dbReference type="NCBI Taxonomy" id="990268"/>
    <lineage>
        <taxon>Bacteria</taxon>
        <taxon>Pseudomonadati</taxon>
        <taxon>Pseudomonadota</taxon>
        <taxon>Gammaproteobacteria</taxon>
        <taxon>Vibrionales</taxon>
        <taxon>Vibrionaceae</taxon>
        <taxon>Vibrio</taxon>
    </lineage>
</organism>
<evidence type="ECO:0000256" key="1">
    <source>
        <dbReference type="ARBA" id="ARBA00004519"/>
    </source>
</evidence>
<dbReference type="Pfam" id="PF25917">
    <property type="entry name" value="BSH_RND"/>
    <property type="match status" value="1"/>
</dbReference>
<dbReference type="STRING" id="990268.JCM19235_4347"/>
<evidence type="ECO:0000256" key="4">
    <source>
        <dbReference type="SAM" id="SignalP"/>
    </source>
</evidence>
<dbReference type="GO" id="GO:0022857">
    <property type="term" value="F:transmembrane transporter activity"/>
    <property type="evidence" value="ECO:0007669"/>
    <property type="project" value="InterPro"/>
</dbReference>
<dbReference type="InterPro" id="IPR058624">
    <property type="entry name" value="MdtA-like_HH"/>
</dbReference>
<dbReference type="EMBL" id="BBMR01000005">
    <property type="protein sequence ID" value="GAL20147.1"/>
    <property type="molecule type" value="Genomic_DNA"/>
</dbReference>
<dbReference type="Gene3D" id="1.10.287.470">
    <property type="entry name" value="Helix hairpin bin"/>
    <property type="match status" value="1"/>
</dbReference>
<feature type="coiled-coil region" evidence="3">
    <location>
        <begin position="91"/>
        <end position="118"/>
    </location>
</feature>
<evidence type="ECO:0000313" key="7">
    <source>
        <dbReference type="EMBL" id="GAL20147.1"/>
    </source>
</evidence>
<dbReference type="OrthoDB" id="9800613at2"/>
<dbReference type="GO" id="GO:0005886">
    <property type="term" value="C:plasma membrane"/>
    <property type="evidence" value="ECO:0007669"/>
    <property type="project" value="TreeGrafter"/>
</dbReference>
<feature type="chain" id="PRO_5001864593" evidence="4">
    <location>
        <begin position="22"/>
        <end position="238"/>
    </location>
</feature>
<dbReference type="InterPro" id="IPR006143">
    <property type="entry name" value="RND_pump_MFP"/>
</dbReference>
<keyword evidence="4" id="KW-0732">Signal</keyword>
<name>A0A090SL64_9VIBR</name>
<evidence type="ECO:0000259" key="6">
    <source>
        <dbReference type="Pfam" id="PF25917"/>
    </source>
</evidence>
<dbReference type="PANTHER" id="PTHR30158">
    <property type="entry name" value="ACRA/E-RELATED COMPONENT OF DRUG EFFLUX TRANSPORTER"/>
    <property type="match status" value="1"/>
</dbReference>
<dbReference type="AlphaFoldDB" id="A0A090SL64"/>
<sequence length="238" mass="25464">MKLHPLLIPIAMSISISSAFAAGVPVTAISAEEGVYQPSIVLTGKLEAQEHARLIARVSGYLHQQYFSDGAYVKKGDVLFQIDDTPYKLALQSAIANEQQAEATKRQAQLNYDRTNELVQSGSATEANLDDASATLSIAEAGLAKAKASVDSAKNDLWHTKIRAPYDGQLGKSNFSLGDMVSPIAGPVIDIAQLDPLNASFSLGEDDYTRFPIDQSGEVIVSLDEHGKMALSALSITR</sequence>
<comment type="subcellular location">
    <subcellularLocation>
        <location evidence="1">Cell inner membrane</location>
        <topology evidence="1">Lipid-anchor</topology>
    </subcellularLocation>
</comment>
<dbReference type="Proteomes" id="UP000029228">
    <property type="component" value="Unassembled WGS sequence"/>
</dbReference>
<reference evidence="7 8" key="2">
    <citation type="submission" date="2014-09" db="EMBL/GenBank/DDBJ databases">
        <authorList>
            <consortium name="NBRP consortium"/>
            <person name="Sawabe T."/>
            <person name="Meirelles P."/>
            <person name="Nakanishi M."/>
            <person name="Sayaka M."/>
            <person name="Hattori M."/>
            <person name="Ohkuma M."/>
        </authorList>
    </citation>
    <scope>NUCLEOTIDE SEQUENCE [LARGE SCALE GENOMIC DNA]</scope>
    <source>
        <strain evidence="8">JCM19235</strain>
    </source>
</reference>
<dbReference type="GO" id="GO:0046677">
    <property type="term" value="P:response to antibiotic"/>
    <property type="evidence" value="ECO:0007669"/>
    <property type="project" value="TreeGrafter"/>
</dbReference>
<comment type="caution">
    <text evidence="7">The sequence shown here is derived from an EMBL/GenBank/DDBJ whole genome shotgun (WGS) entry which is preliminary data.</text>
</comment>
<dbReference type="SUPFAM" id="SSF111369">
    <property type="entry name" value="HlyD-like secretion proteins"/>
    <property type="match status" value="1"/>
</dbReference>
<dbReference type="Gene3D" id="2.40.30.170">
    <property type="match status" value="1"/>
</dbReference>
<feature type="domain" description="Multidrug resistance protein MdtA-like alpha-helical hairpin" evidence="5">
    <location>
        <begin position="91"/>
        <end position="159"/>
    </location>
</feature>
<evidence type="ECO:0000256" key="2">
    <source>
        <dbReference type="ARBA" id="ARBA00009477"/>
    </source>
</evidence>
<reference evidence="7 8" key="1">
    <citation type="submission" date="2014-09" db="EMBL/GenBank/DDBJ databases">
        <title>Vibrio maritimus JCM 19235. (C45) whole genome shotgun sequence.</title>
        <authorList>
            <person name="Sawabe T."/>
            <person name="Meirelles P."/>
            <person name="Nakanishi M."/>
            <person name="Sayaka M."/>
            <person name="Hattori M."/>
            <person name="Ohkuma M."/>
        </authorList>
    </citation>
    <scope>NUCLEOTIDE SEQUENCE [LARGE SCALE GENOMIC DNA]</scope>
    <source>
        <strain evidence="8">JCM19235</strain>
    </source>
</reference>
<feature type="signal peptide" evidence="4">
    <location>
        <begin position="1"/>
        <end position="21"/>
    </location>
</feature>
<accession>A0A090SL64</accession>
<dbReference type="InterPro" id="IPR058625">
    <property type="entry name" value="MdtA-like_BSH"/>
</dbReference>
<keyword evidence="8" id="KW-1185">Reference proteome</keyword>
<evidence type="ECO:0000313" key="8">
    <source>
        <dbReference type="Proteomes" id="UP000029228"/>
    </source>
</evidence>
<dbReference type="Gene3D" id="2.40.50.100">
    <property type="match status" value="1"/>
</dbReference>